<evidence type="ECO:0000256" key="1">
    <source>
        <dbReference type="ARBA" id="ARBA00022679"/>
    </source>
</evidence>
<gene>
    <name evidence="2" type="ORF">V3330_13140</name>
</gene>
<evidence type="ECO:0000313" key="3">
    <source>
        <dbReference type="Proteomes" id="UP001359886"/>
    </source>
</evidence>
<name>A0AAW9RM37_9GAMM</name>
<dbReference type="PANTHER" id="PTHR12788:SF10">
    <property type="entry name" value="PROTEIN-TYROSINE SULFOTRANSFERASE"/>
    <property type="match status" value="1"/>
</dbReference>
<comment type="caution">
    <text evidence="2">The sequence shown here is derived from an EMBL/GenBank/DDBJ whole genome shotgun (WGS) entry which is preliminary data.</text>
</comment>
<sequence>MTASTSPTDPDRSPIFVIGTGRSGTTLLRQILSAHPRIHLTHEGYFYAHERYLARKCSASEWLERYFNTRSFQLMGLDRAAVRAAVPSDLPRERVHEAIQTLMRLAAARHGKPRYGEKSPLDSRHLGRIFSDFPDARVVCIMRDPRAVVHSFTRMPWGSSSLLLANRACFRQYDQVAPFFGRIHEVTLEALIADPRSTIGTILEYVGEPWDEAVLNHVQNAPTDDVPPFPWHRSATRRPLSPPSSGTPQWRTELTPEWIRIIERSNAGTMARYGYVAAEFDTEPTPRACRWAACRDLPEAFGTARRHIRALASIYRTRRHRAETSLDPGKLNLATLRNPRALRFYPELLESANRPPE</sequence>
<dbReference type="EMBL" id="JAZHOG010000008">
    <property type="protein sequence ID" value="MEJ8568571.1"/>
    <property type="molecule type" value="Genomic_DNA"/>
</dbReference>
<reference evidence="2 3" key="1">
    <citation type="submission" date="2024-02" db="EMBL/GenBank/DDBJ databases">
        <title>A novel Wenzhouxiangellaceae bacterium, isolated from coastal sediments.</title>
        <authorList>
            <person name="Du Z.-J."/>
            <person name="Ye Y.-Q."/>
            <person name="Zhang X.-Y."/>
        </authorList>
    </citation>
    <scope>NUCLEOTIDE SEQUENCE [LARGE SCALE GENOMIC DNA]</scope>
    <source>
        <strain evidence="2 3">CH-27</strain>
    </source>
</reference>
<keyword evidence="3" id="KW-1185">Reference proteome</keyword>
<dbReference type="SUPFAM" id="SSF52540">
    <property type="entry name" value="P-loop containing nucleoside triphosphate hydrolases"/>
    <property type="match status" value="1"/>
</dbReference>
<evidence type="ECO:0000313" key="2">
    <source>
        <dbReference type="EMBL" id="MEJ8568571.1"/>
    </source>
</evidence>
<keyword evidence="1 2" id="KW-0808">Transferase</keyword>
<dbReference type="Gene3D" id="3.40.50.300">
    <property type="entry name" value="P-loop containing nucleotide triphosphate hydrolases"/>
    <property type="match status" value="1"/>
</dbReference>
<dbReference type="InterPro" id="IPR027417">
    <property type="entry name" value="P-loop_NTPase"/>
</dbReference>
<dbReference type="InterPro" id="IPR026634">
    <property type="entry name" value="TPST-like"/>
</dbReference>
<dbReference type="Proteomes" id="UP001359886">
    <property type="component" value="Unassembled WGS sequence"/>
</dbReference>
<dbReference type="PANTHER" id="PTHR12788">
    <property type="entry name" value="PROTEIN-TYROSINE SULFOTRANSFERASE 2"/>
    <property type="match status" value="1"/>
</dbReference>
<protein>
    <submittedName>
        <fullName evidence="2">Sulfotransferase</fullName>
        <ecNumber evidence="2">2.8.2.-</ecNumber>
    </submittedName>
</protein>
<proteinExistence type="predicted"/>
<dbReference type="GO" id="GO:0008476">
    <property type="term" value="F:protein-tyrosine sulfotransferase activity"/>
    <property type="evidence" value="ECO:0007669"/>
    <property type="project" value="InterPro"/>
</dbReference>
<dbReference type="AlphaFoldDB" id="A0AAW9RM37"/>
<dbReference type="RefSeq" id="WP_354695891.1">
    <property type="nucleotide sequence ID" value="NZ_JAZHOG010000008.1"/>
</dbReference>
<dbReference type="Pfam" id="PF13469">
    <property type="entry name" value="Sulfotransfer_3"/>
    <property type="match status" value="1"/>
</dbReference>
<dbReference type="EC" id="2.8.2.-" evidence="2"/>
<accession>A0AAW9RM37</accession>
<organism evidence="2 3">
    <name type="scientific">Elongatibacter sediminis</name>
    <dbReference type="NCBI Taxonomy" id="3119006"/>
    <lineage>
        <taxon>Bacteria</taxon>
        <taxon>Pseudomonadati</taxon>
        <taxon>Pseudomonadota</taxon>
        <taxon>Gammaproteobacteria</taxon>
        <taxon>Chromatiales</taxon>
        <taxon>Wenzhouxiangellaceae</taxon>
        <taxon>Elongatibacter</taxon>
    </lineage>
</organism>